<dbReference type="PANTHER" id="PTHR45786:SF77">
    <property type="entry name" value="HELITRON HELICASE-LIKE DOMAIN-CONTAINING PROTEIN-RELATED"/>
    <property type="match status" value="1"/>
</dbReference>
<comment type="caution">
    <text evidence="3">The sequence shown here is derived from an EMBL/GenBank/DDBJ whole genome shotgun (WGS) entry which is preliminary data.</text>
</comment>
<evidence type="ECO:0000313" key="4">
    <source>
        <dbReference type="Proteomes" id="UP000235145"/>
    </source>
</evidence>
<organism evidence="3 4">
    <name type="scientific">Lactuca sativa</name>
    <name type="common">Garden lettuce</name>
    <dbReference type="NCBI Taxonomy" id="4236"/>
    <lineage>
        <taxon>Eukaryota</taxon>
        <taxon>Viridiplantae</taxon>
        <taxon>Streptophyta</taxon>
        <taxon>Embryophyta</taxon>
        <taxon>Tracheophyta</taxon>
        <taxon>Spermatophyta</taxon>
        <taxon>Magnoliopsida</taxon>
        <taxon>eudicotyledons</taxon>
        <taxon>Gunneridae</taxon>
        <taxon>Pentapetalae</taxon>
        <taxon>asterids</taxon>
        <taxon>campanulids</taxon>
        <taxon>Asterales</taxon>
        <taxon>Asteraceae</taxon>
        <taxon>Cichorioideae</taxon>
        <taxon>Cichorieae</taxon>
        <taxon>Lactucinae</taxon>
        <taxon>Lactuca</taxon>
    </lineage>
</organism>
<dbReference type="PANTHER" id="PTHR45786">
    <property type="entry name" value="DNA BINDING PROTEIN-LIKE"/>
    <property type="match status" value="1"/>
</dbReference>
<evidence type="ECO:0000313" key="3">
    <source>
        <dbReference type="EMBL" id="KAJ0220831.1"/>
    </source>
</evidence>
<dbReference type="Pfam" id="PF14214">
    <property type="entry name" value="Helitron_like_N"/>
    <property type="match status" value="1"/>
</dbReference>
<keyword evidence="1" id="KW-0732">Signal</keyword>
<gene>
    <name evidence="3" type="ORF">LSAT_V11C200061190</name>
</gene>
<evidence type="ECO:0000256" key="1">
    <source>
        <dbReference type="SAM" id="SignalP"/>
    </source>
</evidence>
<keyword evidence="4" id="KW-1185">Reference proteome</keyword>
<sequence length="502" mass="58184">MLGSLLSGMMLVPLWLWLFPLSLVVLGDLDECTAVVLPEYGDCVCVCEFSGAYLWFVERSMKLSTAHHPRYGHYYKSGDVILPYPFTLPIEYIAIFDNVRFLRDIIAYNSMFSMTLFGANVDEDLNDSRGPYVFKVSGQISHKIQSFTLMLSRGLGFFSCICLTPRMRSRFRTFDNPKKRDLDEGIVTFLVAILKGNNEYMCTFKTAKQFADEMNVTSYAIRLFNNVPNYRYDQPSPGSMGCIVTGDDTNCRNYDIVVHSNSGRPKLHPSYMPLQYPILFPYGEEGWSPRLKLGNQTTANARNLTIHARRHIWSTILNASRLFQQYLVDAYTCIEEGRLEYIASHQENLCSEYVSDPYDALSKGDTEARSVGKHIFLPTSFTCGPRYMYSHYQDALVLCRVYGNPQYFITFMCNFKWPEITRYMDVHGQRDPHSRADIITRVFKIKIQAFIKNLKEDKTFGDIDVCMFFCQYHFMSSSYCYYLAIHCRYVFFSLQYRLLQIC</sequence>
<accession>A0A9R1W934</accession>
<feature type="chain" id="PRO_5040270744" description="Helitron helicase-like domain-containing protein" evidence="1">
    <location>
        <begin position="28"/>
        <end position="502"/>
    </location>
</feature>
<dbReference type="AlphaFoldDB" id="A0A9R1W934"/>
<dbReference type="InterPro" id="IPR025476">
    <property type="entry name" value="Helitron_helicase-like"/>
</dbReference>
<feature type="domain" description="Helitron helicase-like" evidence="2">
    <location>
        <begin position="305"/>
        <end position="465"/>
    </location>
</feature>
<dbReference type="Proteomes" id="UP000235145">
    <property type="component" value="Unassembled WGS sequence"/>
</dbReference>
<reference evidence="3 4" key="1">
    <citation type="journal article" date="2017" name="Nat. Commun.">
        <title>Genome assembly with in vitro proximity ligation data and whole-genome triplication in lettuce.</title>
        <authorList>
            <person name="Reyes-Chin-Wo S."/>
            <person name="Wang Z."/>
            <person name="Yang X."/>
            <person name="Kozik A."/>
            <person name="Arikit S."/>
            <person name="Song C."/>
            <person name="Xia L."/>
            <person name="Froenicke L."/>
            <person name="Lavelle D.O."/>
            <person name="Truco M.J."/>
            <person name="Xia R."/>
            <person name="Zhu S."/>
            <person name="Xu C."/>
            <person name="Xu H."/>
            <person name="Xu X."/>
            <person name="Cox K."/>
            <person name="Korf I."/>
            <person name="Meyers B.C."/>
            <person name="Michelmore R.W."/>
        </authorList>
    </citation>
    <scope>NUCLEOTIDE SEQUENCE [LARGE SCALE GENOMIC DNA]</scope>
    <source>
        <strain evidence="4">cv. Salinas</strain>
        <tissue evidence="3">Seedlings</tissue>
    </source>
</reference>
<proteinExistence type="predicted"/>
<feature type="signal peptide" evidence="1">
    <location>
        <begin position="1"/>
        <end position="27"/>
    </location>
</feature>
<name>A0A9R1W934_LACSA</name>
<dbReference type="EMBL" id="NBSK02000002">
    <property type="protein sequence ID" value="KAJ0220831.1"/>
    <property type="molecule type" value="Genomic_DNA"/>
</dbReference>
<evidence type="ECO:0000259" key="2">
    <source>
        <dbReference type="Pfam" id="PF14214"/>
    </source>
</evidence>
<protein>
    <recommendedName>
        <fullName evidence="2">Helitron helicase-like domain-containing protein</fullName>
    </recommendedName>
</protein>